<dbReference type="EMBL" id="UZAJ01000604">
    <property type="protein sequence ID" value="VDO29124.1"/>
    <property type="molecule type" value="Genomic_DNA"/>
</dbReference>
<organism evidence="3">
    <name type="scientific">Onchocerca flexuosa</name>
    <dbReference type="NCBI Taxonomy" id="387005"/>
    <lineage>
        <taxon>Eukaryota</taxon>
        <taxon>Metazoa</taxon>
        <taxon>Ecdysozoa</taxon>
        <taxon>Nematoda</taxon>
        <taxon>Chromadorea</taxon>
        <taxon>Rhabditida</taxon>
        <taxon>Spirurina</taxon>
        <taxon>Spiruromorpha</taxon>
        <taxon>Filarioidea</taxon>
        <taxon>Onchocercidae</taxon>
        <taxon>Onchocerca</taxon>
    </lineage>
</organism>
<dbReference type="STRING" id="387005.A0A183H1G6"/>
<evidence type="ECO:0000313" key="3">
    <source>
        <dbReference type="WBParaSite" id="OFLC_0000132501-mRNA-1"/>
    </source>
</evidence>
<gene>
    <name evidence="1" type="ORF">OFLC_LOCUS1325</name>
</gene>
<reference evidence="1 2" key="2">
    <citation type="submission" date="2018-11" db="EMBL/GenBank/DDBJ databases">
        <authorList>
            <consortium name="Pathogen Informatics"/>
        </authorList>
    </citation>
    <scope>NUCLEOTIDE SEQUENCE [LARGE SCALE GENOMIC DNA]</scope>
</reference>
<dbReference type="Proteomes" id="UP000267606">
    <property type="component" value="Unassembled WGS sequence"/>
</dbReference>
<dbReference type="WBParaSite" id="OFLC_0000132501-mRNA-1">
    <property type="protein sequence ID" value="OFLC_0000132501-mRNA-1"/>
    <property type="gene ID" value="OFLC_0000132501"/>
</dbReference>
<evidence type="ECO:0000313" key="1">
    <source>
        <dbReference type="EMBL" id="VDO29124.1"/>
    </source>
</evidence>
<reference evidence="3" key="1">
    <citation type="submission" date="2016-06" db="UniProtKB">
        <authorList>
            <consortium name="WormBaseParasite"/>
        </authorList>
    </citation>
    <scope>IDENTIFICATION</scope>
</reference>
<protein>
    <submittedName>
        <fullName evidence="1 3">Uncharacterized protein</fullName>
    </submittedName>
</protein>
<evidence type="ECO:0000313" key="2">
    <source>
        <dbReference type="Proteomes" id="UP000267606"/>
    </source>
</evidence>
<dbReference type="AlphaFoldDB" id="A0A183H1G6"/>
<name>A0A183H1G6_9BILA</name>
<accession>A0A183H1G6</accession>
<keyword evidence="2" id="KW-1185">Reference proteome</keyword>
<proteinExistence type="predicted"/>
<sequence>MGKAWLGSSNSGGRDDCETEAISLDSCASVLEPSHREGKLDHMELVFIFTIFPVYCTVDGYIHSLCNPPLRVVSVYHNFFDCNPLFPL</sequence>